<keyword evidence="2" id="KW-1133">Transmembrane helix</keyword>
<reference evidence="4 5" key="1">
    <citation type="journal article" date="2019" name="PLoS ONE">
        <title>Comparative genome analysis indicates high evolutionary potential of pathogenicity genes in Colletotrichum tanaceti.</title>
        <authorList>
            <person name="Lelwala R.V."/>
            <person name="Korhonen P.K."/>
            <person name="Young N.D."/>
            <person name="Scott J.B."/>
            <person name="Ades P.A."/>
            <person name="Gasser R.B."/>
            <person name="Taylor P.W.J."/>
        </authorList>
    </citation>
    <scope>NUCLEOTIDE SEQUENCE [LARGE SCALE GENOMIC DNA]</scope>
    <source>
        <strain evidence="4">BRIP57314</strain>
    </source>
</reference>
<feature type="compositionally biased region" description="Polar residues" evidence="1">
    <location>
        <begin position="307"/>
        <end position="325"/>
    </location>
</feature>
<keyword evidence="2" id="KW-0812">Transmembrane</keyword>
<accession>A0A4U6XGR3</accession>
<evidence type="ECO:0008006" key="6">
    <source>
        <dbReference type="Google" id="ProtNLM"/>
    </source>
</evidence>
<feature type="chain" id="PRO_5020455356" description="Secreted protein" evidence="3">
    <location>
        <begin position="33"/>
        <end position="369"/>
    </location>
</feature>
<keyword evidence="2" id="KW-0472">Membrane</keyword>
<evidence type="ECO:0000256" key="1">
    <source>
        <dbReference type="SAM" id="MobiDB-lite"/>
    </source>
</evidence>
<proteinExistence type="predicted"/>
<keyword evidence="5" id="KW-1185">Reference proteome</keyword>
<dbReference type="AlphaFoldDB" id="A0A4U6XGR3"/>
<comment type="caution">
    <text evidence="4">The sequence shown here is derived from an EMBL/GenBank/DDBJ whole genome shotgun (WGS) entry which is preliminary data.</text>
</comment>
<feature type="compositionally biased region" description="Basic and acidic residues" evidence="1">
    <location>
        <begin position="347"/>
        <end position="369"/>
    </location>
</feature>
<organism evidence="4 5">
    <name type="scientific">Colletotrichum tanaceti</name>
    <dbReference type="NCBI Taxonomy" id="1306861"/>
    <lineage>
        <taxon>Eukaryota</taxon>
        <taxon>Fungi</taxon>
        <taxon>Dikarya</taxon>
        <taxon>Ascomycota</taxon>
        <taxon>Pezizomycotina</taxon>
        <taxon>Sordariomycetes</taxon>
        <taxon>Hypocreomycetidae</taxon>
        <taxon>Glomerellales</taxon>
        <taxon>Glomerellaceae</taxon>
        <taxon>Colletotrichum</taxon>
        <taxon>Colletotrichum destructivum species complex</taxon>
    </lineage>
</organism>
<feature type="signal peptide" evidence="3">
    <location>
        <begin position="1"/>
        <end position="32"/>
    </location>
</feature>
<evidence type="ECO:0000313" key="5">
    <source>
        <dbReference type="Proteomes" id="UP000310108"/>
    </source>
</evidence>
<dbReference type="Pfam" id="PF14610">
    <property type="entry name" value="Psg1"/>
    <property type="match status" value="1"/>
</dbReference>
<name>A0A4U6XGR3_9PEZI</name>
<protein>
    <recommendedName>
        <fullName evidence="6">Secreted protein</fullName>
    </recommendedName>
</protein>
<dbReference type="EMBL" id="PJEX01000112">
    <property type="protein sequence ID" value="TKW55080.1"/>
    <property type="molecule type" value="Genomic_DNA"/>
</dbReference>
<sequence length="369" mass="38859">MFPAAQRTLVSALTAAAMTVLLLAATPTSAAAAAEAVAALHHPRQAAIPVNDWITIDSNGLARTITPSVVTSNGALTTISPPPYALTGSVFTVTATATAGGSAALTTSTGAPPPPRASNTLGYGGVFPVCNNRVGSDAPFCFPGRGNTLHVESTYYITWDTTFFADPATPVVIIGFDVDNGVTDDAPAFSVTNLVGGDGWVPWTPRVRDLEDRDANNMTILLVYSDPETGEEMNRTGPVFTVRATVDADPASSRPNLLAVLLPVILISLAIAAVMLWLYIRRRRRHASAAAAAASAAAGPALERQSVPYTPTKGQVEAQTQTKTRGMTHAHKSSADIQQVPASPPPPRDESPGRNVFQDEVRRQDRERK</sequence>
<evidence type="ECO:0000313" key="4">
    <source>
        <dbReference type="EMBL" id="TKW55080.1"/>
    </source>
</evidence>
<feature type="region of interest" description="Disordered" evidence="1">
    <location>
        <begin position="295"/>
        <end position="369"/>
    </location>
</feature>
<dbReference type="InterPro" id="IPR028000">
    <property type="entry name" value="Pma1"/>
</dbReference>
<keyword evidence="3" id="KW-0732">Signal</keyword>
<evidence type="ECO:0000256" key="2">
    <source>
        <dbReference type="SAM" id="Phobius"/>
    </source>
</evidence>
<evidence type="ECO:0000256" key="3">
    <source>
        <dbReference type="SAM" id="SignalP"/>
    </source>
</evidence>
<dbReference type="Proteomes" id="UP000310108">
    <property type="component" value="Unassembled WGS sequence"/>
</dbReference>
<feature type="transmembrane region" description="Helical" evidence="2">
    <location>
        <begin position="257"/>
        <end position="280"/>
    </location>
</feature>
<gene>
    <name evidence="4" type="ORF">CTA1_13223</name>
</gene>